<dbReference type="RefSeq" id="WP_257498857.1">
    <property type="nucleotide sequence ID" value="NZ_CP102382.1"/>
</dbReference>
<dbReference type="Proteomes" id="UP001317001">
    <property type="component" value="Chromosome"/>
</dbReference>
<accession>A0ABY5NQU8</accession>
<evidence type="ECO:0000256" key="2">
    <source>
        <dbReference type="ARBA" id="ARBA00022679"/>
    </source>
</evidence>
<dbReference type="Gene3D" id="2.160.10.10">
    <property type="entry name" value="Hexapeptide repeat proteins"/>
    <property type="match status" value="1"/>
</dbReference>
<gene>
    <name evidence="3" type="ORF">NPX36_11525</name>
</gene>
<name>A0ABY5NQU8_9FLAO</name>
<dbReference type="InterPro" id="IPR011004">
    <property type="entry name" value="Trimer_LpxA-like_sf"/>
</dbReference>
<comment type="similarity">
    <text evidence="1">Belongs to the transferase hexapeptide repeat family.</text>
</comment>
<evidence type="ECO:0000313" key="3">
    <source>
        <dbReference type="EMBL" id="UUV20941.1"/>
    </source>
</evidence>
<proteinExistence type="inferred from homology"/>
<dbReference type="PANTHER" id="PTHR23416">
    <property type="entry name" value="SIALIC ACID SYNTHASE-RELATED"/>
    <property type="match status" value="1"/>
</dbReference>
<keyword evidence="4" id="KW-1185">Reference proteome</keyword>
<evidence type="ECO:0000256" key="1">
    <source>
        <dbReference type="ARBA" id="ARBA00007274"/>
    </source>
</evidence>
<sequence>MKDALAFPVVVYRGFKILQFKGKIQLIGKPQFGLIGFGQSYEIFKRKRAVGEAVLNGVLQIHGKVQFGIDTKLYIKSNALLTLGHINSFASRTEIICYKSITIGDWVQFGNDCLITDTNFHAIKNSITHEKLSFDKEISIGSYNFIGARSTIKGNTHTADNCLVGTNSLLNKDYRSFGKNVLIGGIPAKLIKEHIVRDWESEKEALEKYLTIKL</sequence>
<dbReference type="PANTHER" id="PTHR23416:SF23">
    <property type="entry name" value="ACETYLTRANSFERASE C18B11.09C-RELATED"/>
    <property type="match status" value="1"/>
</dbReference>
<protein>
    <submittedName>
        <fullName evidence="3">Uncharacterized protein</fullName>
    </submittedName>
</protein>
<dbReference type="EMBL" id="CP102382">
    <property type="protein sequence ID" value="UUV20941.1"/>
    <property type="molecule type" value="Genomic_DNA"/>
</dbReference>
<organism evidence="3 4">
    <name type="scientific">Paenimyroides aestuarii</name>
    <dbReference type="NCBI Taxonomy" id="2968490"/>
    <lineage>
        <taxon>Bacteria</taxon>
        <taxon>Pseudomonadati</taxon>
        <taxon>Bacteroidota</taxon>
        <taxon>Flavobacteriia</taxon>
        <taxon>Flavobacteriales</taxon>
        <taxon>Flavobacteriaceae</taxon>
        <taxon>Paenimyroides</taxon>
    </lineage>
</organism>
<dbReference type="SUPFAM" id="SSF51161">
    <property type="entry name" value="Trimeric LpxA-like enzymes"/>
    <property type="match status" value="1"/>
</dbReference>
<keyword evidence="2" id="KW-0808">Transferase</keyword>
<dbReference type="InterPro" id="IPR051159">
    <property type="entry name" value="Hexapeptide_acetyltransf"/>
</dbReference>
<reference evidence="3 4" key="1">
    <citation type="submission" date="2022-08" db="EMBL/GenBank/DDBJ databases">
        <title>Myroides zhujiangensis sp. nov., a novel bacterium isolated from sediment in the Pearl River Estuary.</title>
        <authorList>
            <person name="Cui L."/>
        </authorList>
    </citation>
    <scope>NUCLEOTIDE SEQUENCE [LARGE SCALE GENOMIC DNA]</scope>
    <source>
        <strain evidence="3 4">SCSIO 72103</strain>
    </source>
</reference>
<evidence type="ECO:0000313" key="4">
    <source>
        <dbReference type="Proteomes" id="UP001317001"/>
    </source>
</evidence>